<evidence type="ECO:0000259" key="2">
    <source>
        <dbReference type="Pfam" id="PF01266"/>
    </source>
</evidence>
<dbReference type="InterPro" id="IPR006076">
    <property type="entry name" value="FAD-dep_OxRdtase"/>
</dbReference>
<dbReference type="SUPFAM" id="SSF51905">
    <property type="entry name" value="FAD/NAD(P)-binding domain"/>
    <property type="match status" value="1"/>
</dbReference>
<protein>
    <submittedName>
        <fullName evidence="3">D-amino acid dehydrogenase small subunit</fullName>
        <ecNumber evidence="3">1.4.99.6</ecNumber>
    </submittedName>
</protein>
<dbReference type="Pfam" id="PF01266">
    <property type="entry name" value="DAO"/>
    <property type="match status" value="1"/>
</dbReference>
<dbReference type="SUPFAM" id="SSF54373">
    <property type="entry name" value="FAD-linked reductases, C-terminal domain"/>
    <property type="match status" value="1"/>
</dbReference>
<dbReference type="GO" id="GO:0055130">
    <property type="term" value="P:D-alanine catabolic process"/>
    <property type="evidence" value="ECO:0007669"/>
    <property type="project" value="TreeGrafter"/>
</dbReference>
<dbReference type="EMBL" id="MLJW01000375">
    <property type="protein sequence ID" value="OIQ88367.1"/>
    <property type="molecule type" value="Genomic_DNA"/>
</dbReference>
<comment type="caution">
    <text evidence="3">The sequence shown here is derived from an EMBL/GenBank/DDBJ whole genome shotgun (WGS) entry which is preliminary data.</text>
</comment>
<dbReference type="PANTHER" id="PTHR13847">
    <property type="entry name" value="SARCOSINE DEHYDROGENASE-RELATED"/>
    <property type="match status" value="1"/>
</dbReference>
<evidence type="ECO:0000256" key="1">
    <source>
        <dbReference type="ARBA" id="ARBA00009410"/>
    </source>
</evidence>
<dbReference type="AlphaFoldDB" id="A0A1J5R8J8"/>
<comment type="similarity">
    <text evidence="1">Belongs to the DadA oxidoreductase family.</text>
</comment>
<accession>A0A1J5R8J8</accession>
<dbReference type="GO" id="GO:0005737">
    <property type="term" value="C:cytoplasm"/>
    <property type="evidence" value="ECO:0007669"/>
    <property type="project" value="TreeGrafter"/>
</dbReference>
<reference evidence="3" key="1">
    <citation type="submission" date="2016-10" db="EMBL/GenBank/DDBJ databases">
        <title>Sequence of Gallionella enrichment culture.</title>
        <authorList>
            <person name="Poehlein A."/>
            <person name="Muehling M."/>
            <person name="Daniel R."/>
        </authorList>
    </citation>
    <scope>NUCLEOTIDE SEQUENCE</scope>
</reference>
<dbReference type="Gene3D" id="3.50.50.60">
    <property type="entry name" value="FAD/NAD(P)-binding domain"/>
    <property type="match status" value="2"/>
</dbReference>
<name>A0A1J5R8J8_9ZZZZ</name>
<proteinExistence type="inferred from homology"/>
<dbReference type="GO" id="GO:0008718">
    <property type="term" value="F:D-amino-acid dehydrogenase activity"/>
    <property type="evidence" value="ECO:0007669"/>
    <property type="project" value="TreeGrafter"/>
</dbReference>
<keyword evidence="3" id="KW-0560">Oxidoreductase</keyword>
<evidence type="ECO:0000313" key="3">
    <source>
        <dbReference type="EMBL" id="OIQ88367.1"/>
    </source>
</evidence>
<organism evidence="3">
    <name type="scientific">mine drainage metagenome</name>
    <dbReference type="NCBI Taxonomy" id="410659"/>
    <lineage>
        <taxon>unclassified sequences</taxon>
        <taxon>metagenomes</taxon>
        <taxon>ecological metagenomes</taxon>
    </lineage>
</organism>
<dbReference type="GO" id="GO:0005886">
    <property type="term" value="C:plasma membrane"/>
    <property type="evidence" value="ECO:0007669"/>
    <property type="project" value="TreeGrafter"/>
</dbReference>
<dbReference type="InterPro" id="IPR036188">
    <property type="entry name" value="FAD/NAD-bd_sf"/>
</dbReference>
<dbReference type="Gene3D" id="3.30.9.10">
    <property type="entry name" value="D-Amino Acid Oxidase, subunit A, domain 2"/>
    <property type="match status" value="1"/>
</dbReference>
<dbReference type="PANTHER" id="PTHR13847:SF280">
    <property type="entry name" value="D-AMINO ACID DEHYDROGENASE"/>
    <property type="match status" value="1"/>
</dbReference>
<gene>
    <name evidence="3" type="primary">dadA_8</name>
    <name evidence="3" type="ORF">GALL_297660</name>
</gene>
<dbReference type="EC" id="1.4.99.6" evidence="3"/>
<dbReference type="NCBIfam" id="NF001933">
    <property type="entry name" value="PRK00711.1"/>
    <property type="match status" value="1"/>
</dbReference>
<sequence>MRIIVLGAGVVGVASAFFLRERGHDVTVIERQPQVAARTSRANGGQISVSGAEPWANPGVPRQLLAWLGRRDAPLRLRLRADPGQWAWCLRFLLECTAARSERNMREIVHLGLYSREVLRALRERRELHYDAQRRGILHLYGDERALRDAAHCAQRMREFGCERRVVDVDEALRIEPALRAMRASLAGATYTSGDESGDAHAFTHELARHCTHDGVRFAFGHTATALRRRGDAIDHVEATAADGSFERFDADAYVLACGCWSAPLARSAGLALPIHPVKGYSVTLPVADEAAAWQVSLTDERHKLVFSRLGRRLRVAGTAEVGGWSRELDEARGAAIVDRVATLFPGAADTARAVHWSGLRPMTPGNVPLIGRSRLRNLFLNTGHGSLGWTLACGSAAALASLVDGQRPDVRFAFTGI</sequence>
<feature type="domain" description="FAD dependent oxidoreductase" evidence="2">
    <location>
        <begin position="2"/>
        <end position="403"/>
    </location>
</feature>